<name>A0A2A6BFX5_PRIPA</name>
<accession>A0A2A6BFX5</accession>
<evidence type="ECO:0000313" key="1">
    <source>
        <dbReference type="EnsemblMetazoa" id="PPA37098.1"/>
    </source>
</evidence>
<accession>A0A8R1YS44</accession>
<dbReference type="Proteomes" id="UP000005239">
    <property type="component" value="Unassembled WGS sequence"/>
</dbReference>
<reference evidence="2" key="1">
    <citation type="journal article" date="2008" name="Nat. Genet.">
        <title>The Pristionchus pacificus genome provides a unique perspective on nematode lifestyle and parasitism.</title>
        <authorList>
            <person name="Dieterich C."/>
            <person name="Clifton S.W."/>
            <person name="Schuster L.N."/>
            <person name="Chinwalla A."/>
            <person name="Delehaunty K."/>
            <person name="Dinkelacker I."/>
            <person name="Fulton L."/>
            <person name="Fulton R."/>
            <person name="Godfrey J."/>
            <person name="Minx P."/>
            <person name="Mitreva M."/>
            <person name="Roeseler W."/>
            <person name="Tian H."/>
            <person name="Witte H."/>
            <person name="Yang S.P."/>
            <person name="Wilson R.K."/>
            <person name="Sommer R.J."/>
        </authorList>
    </citation>
    <scope>NUCLEOTIDE SEQUENCE [LARGE SCALE GENOMIC DNA]</scope>
    <source>
        <strain evidence="2">PS312</strain>
    </source>
</reference>
<organism evidence="1 2">
    <name type="scientific">Pristionchus pacificus</name>
    <name type="common">Parasitic nematode worm</name>
    <dbReference type="NCBI Taxonomy" id="54126"/>
    <lineage>
        <taxon>Eukaryota</taxon>
        <taxon>Metazoa</taxon>
        <taxon>Ecdysozoa</taxon>
        <taxon>Nematoda</taxon>
        <taxon>Chromadorea</taxon>
        <taxon>Rhabditida</taxon>
        <taxon>Rhabditina</taxon>
        <taxon>Diplogasteromorpha</taxon>
        <taxon>Diplogasteroidea</taxon>
        <taxon>Neodiplogasteridae</taxon>
        <taxon>Pristionchus</taxon>
    </lineage>
</organism>
<sequence>MKNPSLHYSQSRIGQSGERTQGRTPHHFLCFINFLIPAFHSIDASRFVLMGRQDEESVSSFSVLSHRSE</sequence>
<protein>
    <submittedName>
        <fullName evidence="1">Uncharacterized protein</fullName>
    </submittedName>
</protein>
<evidence type="ECO:0000313" key="2">
    <source>
        <dbReference type="Proteomes" id="UP000005239"/>
    </source>
</evidence>
<dbReference type="EnsemblMetazoa" id="PPA37098.1">
    <property type="protein sequence ID" value="PPA37098.1"/>
    <property type="gene ID" value="WBGene00275467"/>
</dbReference>
<reference evidence="1" key="2">
    <citation type="submission" date="2022-06" db="UniProtKB">
        <authorList>
            <consortium name="EnsemblMetazoa"/>
        </authorList>
    </citation>
    <scope>IDENTIFICATION</scope>
    <source>
        <strain evidence="1">PS312</strain>
    </source>
</reference>
<dbReference type="AlphaFoldDB" id="A0A2A6BFX5"/>
<proteinExistence type="predicted"/>
<gene>
    <name evidence="1" type="primary">WBGene00275467</name>
</gene>
<keyword evidence="2" id="KW-1185">Reference proteome</keyword>